<protein>
    <submittedName>
        <fullName evidence="3">Uncharacterized protein</fullName>
    </submittedName>
</protein>
<reference evidence="3 4" key="1">
    <citation type="submission" date="2015-09" db="EMBL/GenBank/DDBJ databases">
        <title>Host preference determinants of Valsa canker pathogens revealed by comparative genomics.</title>
        <authorList>
            <person name="Yin Z."/>
            <person name="Huang L."/>
        </authorList>
    </citation>
    <scope>NUCLEOTIDE SEQUENCE [LARGE SCALE GENOMIC DNA]</scope>
    <source>
        <strain evidence="3 4">03-1</strain>
    </source>
</reference>
<keyword evidence="2" id="KW-0472">Membrane</keyword>
<feature type="compositionally biased region" description="Low complexity" evidence="1">
    <location>
        <begin position="944"/>
        <end position="960"/>
    </location>
</feature>
<evidence type="ECO:0000256" key="2">
    <source>
        <dbReference type="SAM" id="Phobius"/>
    </source>
</evidence>
<keyword evidence="2" id="KW-1133">Transmembrane helix</keyword>
<feature type="compositionally biased region" description="Polar residues" evidence="1">
    <location>
        <begin position="241"/>
        <end position="256"/>
    </location>
</feature>
<feature type="region of interest" description="Disordered" evidence="1">
    <location>
        <begin position="1"/>
        <end position="66"/>
    </location>
</feature>
<gene>
    <name evidence="3" type="ORF">VMCG_00290</name>
</gene>
<feature type="compositionally biased region" description="Basic and acidic residues" evidence="1">
    <location>
        <begin position="30"/>
        <end position="56"/>
    </location>
</feature>
<feature type="region of interest" description="Disordered" evidence="1">
    <location>
        <begin position="927"/>
        <end position="978"/>
    </location>
</feature>
<dbReference type="STRING" id="356882.A0A423X9Z9"/>
<feature type="region of interest" description="Disordered" evidence="1">
    <location>
        <begin position="846"/>
        <end position="884"/>
    </location>
</feature>
<feature type="region of interest" description="Disordered" evidence="1">
    <location>
        <begin position="226"/>
        <end position="393"/>
    </location>
</feature>
<proteinExistence type="predicted"/>
<keyword evidence="2" id="KW-0812">Transmembrane</keyword>
<accession>A0A423X9Z9</accession>
<dbReference type="OrthoDB" id="443402at2759"/>
<dbReference type="Proteomes" id="UP000283895">
    <property type="component" value="Unassembled WGS sequence"/>
</dbReference>
<feature type="compositionally biased region" description="Basic and acidic residues" evidence="1">
    <location>
        <begin position="863"/>
        <end position="884"/>
    </location>
</feature>
<feature type="compositionally biased region" description="Polar residues" evidence="1">
    <location>
        <begin position="267"/>
        <end position="276"/>
    </location>
</feature>
<feature type="region of interest" description="Disordered" evidence="1">
    <location>
        <begin position="83"/>
        <end position="176"/>
    </location>
</feature>
<name>A0A423X9Z9_9PEZI</name>
<evidence type="ECO:0000313" key="4">
    <source>
        <dbReference type="Proteomes" id="UP000283895"/>
    </source>
</evidence>
<feature type="transmembrane region" description="Helical" evidence="2">
    <location>
        <begin position="1199"/>
        <end position="1219"/>
    </location>
</feature>
<comment type="caution">
    <text evidence="3">The sequence shown here is derived from an EMBL/GenBank/DDBJ whole genome shotgun (WGS) entry which is preliminary data.</text>
</comment>
<sequence>MDHYLSPDGIGVSENGVRWSPENTGEGGIESEKVTEQSFDHVSERNPPTSREEPDPGHQSSDEELVYDTELNHWLKSSGIWGIDNQTFEDSDGDVNNNREGSDSEWEATEAHTTATAQSREGRRREYRQDQEENEDSIRLKRGSQQTTPPRVREVPHVIVTEDGPPAPGTQNVTPIYSQMPKADADDLDFAATLASGLQEVGVDPNIVIDDDNRRRNSLPDLRVVDEVVKTPASETGPPLESTTPRQQYHPTTAYTVTKEPTRIPISITTAHSPGSPQEALRSMHGDAPAVSQLAENSNNAAPGEAGSPGADKYLRRDDLDDQYNSMHSKGVDGGRYNYVGGGSGRLSQRPESLQQPSDEFVLNPGDDSTDHEKTDIDGPQEYDPKMGRDGHADMTEAASNFFGQPEDDADETSSVQSYNESIFDLDSLPSSVSSLGDDTQVLVGNFADLLVRDPSIDRMLSKATSETGIGPERLRRNFRKILKSYSRRLSKSLTQEMRDVTHKYSQVVSFINGKAMQASSLLVARYRERTPSSGNNNNKVLQYLDALSESSSDDEPDAPRGKLSIEDLESFLVTGEPFRSLKWNLRALVIPDQYLIKVKSSTCELLDLLFADESRRILLSEAWKVANEKQLCFHDLLGTWISNLAVTLRIECHMMTRAADFLRTYSGYICARTIERIHEYEHVRKRLGESCKDKAKEPQAGFQGENPQSNEPRQSDAVLEDIMADKLPGIFDGGFSKHSHTLFSSRALRYFVKRLRELAFPTFFSEARKDILDTVRTAKSGESIRRDGLSVLHVIAELEWCFERKGMVPAFSIHHESLEDEKPSLSDRFKVAVEASTAAEWDWWPLQPPLNRPGRKNAQKATSRETHQNEENPERSSKVPQDEGAKRVVVLWQCGCGTRRRETIAPPYADKFIQLANQFPIGVPGGTDVPLDRLSSASPKQTSMSSGGSSSRDGDVGNSPSPSAGGTAVTTPSNGNSSVVTLDDEARAFVSLLVLKSSRYVLSSIEVTKKTAKDFFQDLTAKYHKERAWRRMFSIFVYSHCDFVKVKIHRAYRYSPLPGFSFPVPSDKEYPEYQYGPQPMLQAPITRHMFNDLFYACYDADSFTHRLHDLLSSMSMSTCDIVEDLPDDLLDYMPKRDRKVLPGAQLREVEHFWGIVAREQRSAFRVIVYMLLSLSPTIMFIFDWIFQWGHRGNLQDATVPFTISATILSMVWTVVYSGSDIREV</sequence>
<feature type="compositionally biased region" description="Basic and acidic residues" evidence="1">
    <location>
        <begin position="369"/>
        <end position="393"/>
    </location>
</feature>
<dbReference type="EMBL" id="LKEA01000001">
    <property type="protein sequence ID" value="ROW12727.1"/>
    <property type="molecule type" value="Genomic_DNA"/>
</dbReference>
<evidence type="ECO:0000313" key="3">
    <source>
        <dbReference type="EMBL" id="ROW12727.1"/>
    </source>
</evidence>
<feature type="compositionally biased region" description="Polar residues" evidence="1">
    <location>
        <begin position="961"/>
        <end position="978"/>
    </location>
</feature>
<organism evidence="3 4">
    <name type="scientific">Cytospora schulzeri</name>
    <dbReference type="NCBI Taxonomy" id="448051"/>
    <lineage>
        <taxon>Eukaryota</taxon>
        <taxon>Fungi</taxon>
        <taxon>Dikarya</taxon>
        <taxon>Ascomycota</taxon>
        <taxon>Pezizomycotina</taxon>
        <taxon>Sordariomycetes</taxon>
        <taxon>Sordariomycetidae</taxon>
        <taxon>Diaporthales</taxon>
        <taxon>Cytosporaceae</taxon>
        <taxon>Cytospora</taxon>
    </lineage>
</organism>
<keyword evidence="4" id="KW-1185">Reference proteome</keyword>
<feature type="region of interest" description="Disordered" evidence="1">
    <location>
        <begin position="696"/>
        <end position="715"/>
    </location>
</feature>
<feature type="compositionally biased region" description="Basic and acidic residues" evidence="1">
    <location>
        <begin position="120"/>
        <end position="139"/>
    </location>
</feature>
<feature type="transmembrane region" description="Helical" evidence="2">
    <location>
        <begin position="1167"/>
        <end position="1187"/>
    </location>
</feature>
<dbReference type="AlphaFoldDB" id="A0A423X9Z9"/>
<evidence type="ECO:0000256" key="1">
    <source>
        <dbReference type="SAM" id="MobiDB-lite"/>
    </source>
</evidence>